<dbReference type="Gene3D" id="1.20.920.20">
    <property type="match status" value="1"/>
</dbReference>
<reference evidence="2" key="1">
    <citation type="journal article" date="2014" name="Int. J. Syst. Evol. Microbiol.">
        <title>Complete genome sequence of Corynebacterium casei LMG S-19264T (=DSM 44701T), isolated from a smear-ripened cheese.</title>
        <authorList>
            <consortium name="US DOE Joint Genome Institute (JGI-PGF)"/>
            <person name="Walter F."/>
            <person name="Albersmeier A."/>
            <person name="Kalinowski J."/>
            <person name="Ruckert C."/>
        </authorList>
    </citation>
    <scope>NUCLEOTIDE SEQUENCE</scope>
    <source>
        <strain evidence="2">KCTC 22164</strain>
    </source>
</reference>
<dbReference type="PANTHER" id="PTHR23159:SF31">
    <property type="entry name" value="CENTROSOME-ASSOCIATED PROTEIN CEP250 ISOFORM X1"/>
    <property type="match status" value="1"/>
</dbReference>
<dbReference type="PANTHER" id="PTHR23159">
    <property type="entry name" value="CENTROSOMAL PROTEIN 2"/>
    <property type="match status" value="1"/>
</dbReference>
<dbReference type="AlphaFoldDB" id="A0A918MWZ1"/>
<evidence type="ECO:0000256" key="1">
    <source>
        <dbReference type="SAM" id="Coils"/>
    </source>
</evidence>
<evidence type="ECO:0000313" key="2">
    <source>
        <dbReference type="EMBL" id="GGW82399.1"/>
    </source>
</evidence>
<dbReference type="RefSeq" id="WP_189404838.1">
    <property type="nucleotide sequence ID" value="NZ_BMXP01000003.1"/>
</dbReference>
<name>A0A918MWZ1_9ALTE</name>
<evidence type="ECO:0008006" key="4">
    <source>
        <dbReference type="Google" id="ProtNLM"/>
    </source>
</evidence>
<dbReference type="EMBL" id="BMXP01000003">
    <property type="protein sequence ID" value="GGW82399.1"/>
    <property type="molecule type" value="Genomic_DNA"/>
</dbReference>
<keyword evidence="1" id="KW-0175">Coiled coil</keyword>
<dbReference type="Proteomes" id="UP000631300">
    <property type="component" value="Unassembled WGS sequence"/>
</dbReference>
<proteinExistence type="predicted"/>
<dbReference type="InterPro" id="IPR029063">
    <property type="entry name" value="SAM-dependent_MTases_sf"/>
</dbReference>
<reference evidence="2" key="2">
    <citation type="submission" date="2020-09" db="EMBL/GenBank/DDBJ databases">
        <authorList>
            <person name="Sun Q."/>
            <person name="Kim S."/>
        </authorList>
    </citation>
    <scope>NUCLEOTIDE SEQUENCE</scope>
    <source>
        <strain evidence="2">KCTC 22164</strain>
    </source>
</reference>
<protein>
    <recommendedName>
        <fullName evidence="4">FkbM family methyltransferase</fullName>
    </recommendedName>
</protein>
<sequence length="486" mass="55339">MSFLHQTLDLLLNKFDHVVYIGPGNGAALSALENCADRLTLVEPNPKNAAALKRKQAQFANSDIQQKAITLNDGQAELNLTIPSGFSSVVKPTGLKQYYPGLNIQETITVDTVTLPTLVGQLQLESHSHNALILDVRGLESGIVKALQHNDLKSFSTVVLRSSNEPLYDAEYLDCDSINKELSRLGFSPLFLNDNQPPFCTLIGVRPLSLANKTEQLSDKVGKLEQQLSVTEQEKQDAANSVEHLKSRLFDEAQSSEKLNNENKVLEEKLETEKNEKTVIQEKLKELDVLRNLLAERDEKIGTLSSELNERENEKQKLVEESDQLKRDIESLRKERDGLEYSSDVLTERDKQIDSLSSQLDGKEKEKQQLAEQADELRRNIDSLQKERDEQAASHHKYNERMEELRNQLNQAQRELKEQQRSAQLSTKLLTKVEADCSDLRERYAEKMNSEQELKDLIKELHAKLQAASHFYHKLEQEHPELLEKL</sequence>
<dbReference type="SUPFAM" id="SSF53335">
    <property type="entry name" value="S-adenosyl-L-methionine-dependent methyltransferases"/>
    <property type="match status" value="1"/>
</dbReference>
<gene>
    <name evidence="2" type="ORF">GCM10007391_14300</name>
</gene>
<accession>A0A918MWZ1</accession>
<feature type="coiled-coil region" evidence="1">
    <location>
        <begin position="214"/>
        <end position="478"/>
    </location>
</feature>
<comment type="caution">
    <text evidence="2">The sequence shown here is derived from an EMBL/GenBank/DDBJ whole genome shotgun (WGS) entry which is preliminary data.</text>
</comment>
<keyword evidence="3" id="KW-1185">Reference proteome</keyword>
<organism evidence="2 3">
    <name type="scientific">Alteromonas halophila</name>
    <dbReference type="NCBI Taxonomy" id="516698"/>
    <lineage>
        <taxon>Bacteria</taxon>
        <taxon>Pseudomonadati</taxon>
        <taxon>Pseudomonadota</taxon>
        <taxon>Gammaproteobacteria</taxon>
        <taxon>Alteromonadales</taxon>
        <taxon>Alteromonadaceae</taxon>
        <taxon>Alteromonas/Salinimonas group</taxon>
        <taxon>Alteromonas</taxon>
    </lineage>
</organism>
<evidence type="ECO:0000313" key="3">
    <source>
        <dbReference type="Proteomes" id="UP000631300"/>
    </source>
</evidence>
<dbReference type="Gene3D" id="3.40.50.150">
    <property type="entry name" value="Vaccinia Virus protein VP39"/>
    <property type="match status" value="1"/>
</dbReference>